<dbReference type="EMBL" id="JBBXJM010000003">
    <property type="protein sequence ID" value="KAL1409626.1"/>
    <property type="molecule type" value="Genomic_DNA"/>
</dbReference>
<dbReference type="CDD" id="cd14270">
    <property type="entry name" value="UBA"/>
    <property type="match status" value="1"/>
</dbReference>
<feature type="domain" description="UBA" evidence="2">
    <location>
        <begin position="53"/>
        <end position="93"/>
    </location>
</feature>
<evidence type="ECO:0000259" key="2">
    <source>
        <dbReference type="PROSITE" id="PS50030"/>
    </source>
</evidence>
<feature type="region of interest" description="Disordered" evidence="1">
    <location>
        <begin position="1"/>
        <end position="55"/>
    </location>
</feature>
<sequence>MSAPTEAHAAPVTAASGTSPTAPAPADLPASDAAPPRRNSQDPMWRRVLRRPSLDPAAVDKLVGMGYDRGTVKDTLRRHEGDVDASAKKLAYLHHLRVHWQGRPEAGCEHCQADARAERRPSVA</sequence>
<accession>A0ABR3Q4P6</accession>
<feature type="compositionally biased region" description="Low complexity" evidence="1">
    <location>
        <begin position="9"/>
        <end position="36"/>
    </location>
</feature>
<dbReference type="RefSeq" id="XP_069209570.1">
    <property type="nucleotide sequence ID" value="XM_069352152.1"/>
</dbReference>
<name>A0ABR3Q4P6_9TREE</name>
<organism evidence="3 4">
    <name type="scientific">Vanrija albida</name>
    <dbReference type="NCBI Taxonomy" id="181172"/>
    <lineage>
        <taxon>Eukaryota</taxon>
        <taxon>Fungi</taxon>
        <taxon>Dikarya</taxon>
        <taxon>Basidiomycota</taxon>
        <taxon>Agaricomycotina</taxon>
        <taxon>Tremellomycetes</taxon>
        <taxon>Trichosporonales</taxon>
        <taxon>Trichosporonaceae</taxon>
        <taxon>Vanrija</taxon>
    </lineage>
</organism>
<keyword evidence="4" id="KW-1185">Reference proteome</keyword>
<dbReference type="InterPro" id="IPR015940">
    <property type="entry name" value="UBA"/>
</dbReference>
<reference evidence="3 4" key="1">
    <citation type="submission" date="2023-08" db="EMBL/GenBank/DDBJ databases">
        <title>Annotated Genome Sequence of Vanrija albida AlHP1.</title>
        <authorList>
            <person name="Herzog R."/>
        </authorList>
    </citation>
    <scope>NUCLEOTIDE SEQUENCE [LARGE SCALE GENOMIC DNA]</scope>
    <source>
        <strain evidence="3 4">AlHP1</strain>
    </source>
</reference>
<dbReference type="GeneID" id="95984665"/>
<dbReference type="Proteomes" id="UP001565368">
    <property type="component" value="Unassembled WGS sequence"/>
</dbReference>
<evidence type="ECO:0000256" key="1">
    <source>
        <dbReference type="SAM" id="MobiDB-lite"/>
    </source>
</evidence>
<dbReference type="Gene3D" id="1.10.8.10">
    <property type="entry name" value="DNA helicase RuvA subunit, C-terminal domain"/>
    <property type="match status" value="1"/>
</dbReference>
<dbReference type="SUPFAM" id="SSF46934">
    <property type="entry name" value="UBA-like"/>
    <property type="match status" value="1"/>
</dbReference>
<evidence type="ECO:0000313" key="3">
    <source>
        <dbReference type="EMBL" id="KAL1409626.1"/>
    </source>
</evidence>
<comment type="caution">
    <text evidence="3">The sequence shown here is derived from an EMBL/GenBank/DDBJ whole genome shotgun (WGS) entry which is preliminary data.</text>
</comment>
<gene>
    <name evidence="3" type="ORF">Q8F55_003622</name>
</gene>
<evidence type="ECO:0000313" key="4">
    <source>
        <dbReference type="Proteomes" id="UP001565368"/>
    </source>
</evidence>
<dbReference type="PROSITE" id="PS50030">
    <property type="entry name" value="UBA"/>
    <property type="match status" value="1"/>
</dbReference>
<protein>
    <recommendedName>
        <fullName evidence="2">UBA domain-containing protein</fullName>
    </recommendedName>
</protein>
<proteinExistence type="predicted"/>
<dbReference type="InterPro" id="IPR009060">
    <property type="entry name" value="UBA-like_sf"/>
</dbReference>